<dbReference type="InterPro" id="IPR021309">
    <property type="entry name" value="YgaP-like_TM"/>
</dbReference>
<dbReference type="Pfam" id="PF11127">
    <property type="entry name" value="YgaP-like_TM"/>
    <property type="match status" value="1"/>
</dbReference>
<evidence type="ECO:0000313" key="2">
    <source>
        <dbReference type="Proteomes" id="UP000813672"/>
    </source>
</evidence>
<evidence type="ECO:0000313" key="1">
    <source>
        <dbReference type="EMBL" id="MCE8537761.1"/>
    </source>
</evidence>
<accession>A0A9Q3ZIL2</accession>
<name>A0A9Q3ZIL2_9RHOB</name>
<sequence>MTRNAGTLDRAARIILGLVLLSLTVIGPKTMWGLVGLIPLLTGLVGSCPLYTILGLNTCPLKK</sequence>
<dbReference type="Proteomes" id="UP000813672">
    <property type="component" value="Unassembled WGS sequence"/>
</dbReference>
<proteinExistence type="predicted"/>
<protein>
    <submittedName>
        <fullName evidence="1">DUF2892 domain-containing protein</fullName>
    </submittedName>
</protein>
<organism evidence="1 2">
    <name type="scientific">Ruegeria pomeroyi</name>
    <dbReference type="NCBI Taxonomy" id="89184"/>
    <lineage>
        <taxon>Bacteria</taxon>
        <taxon>Pseudomonadati</taxon>
        <taxon>Pseudomonadota</taxon>
        <taxon>Alphaproteobacteria</taxon>
        <taxon>Rhodobacterales</taxon>
        <taxon>Roseobacteraceae</taxon>
        <taxon>Ruegeria</taxon>
    </lineage>
</organism>
<dbReference type="RefSeq" id="WP_234137289.1">
    <property type="nucleotide sequence ID" value="NZ_JAGPZY010000031.1"/>
</dbReference>
<reference evidence="1" key="1">
    <citation type="journal article" date="2021" name="Environ. Microbiol.">
        <title>Cryptic niche differentiation of novel sediment ecotypes of Rugeria pomeroyi correlates with nitrate respiration.</title>
        <authorList>
            <person name="Lin X."/>
            <person name="McNichol J."/>
            <person name="Chu X."/>
            <person name="Qian Y."/>
            <person name="Luo H."/>
        </authorList>
    </citation>
    <scope>NUCLEOTIDE SEQUENCE</scope>
    <source>
        <strain evidence="1">SZCCDBB064</strain>
    </source>
</reference>
<comment type="caution">
    <text evidence="1">The sequence shown here is derived from an EMBL/GenBank/DDBJ whole genome shotgun (WGS) entry which is preliminary data.</text>
</comment>
<dbReference type="EMBL" id="JAGQAF010000005">
    <property type="protein sequence ID" value="MCE8537761.1"/>
    <property type="molecule type" value="Genomic_DNA"/>
</dbReference>
<gene>
    <name evidence="1" type="ORF">KBY27_09850</name>
</gene>
<dbReference type="AlphaFoldDB" id="A0A9Q3ZIL2"/>